<dbReference type="OrthoDB" id="9924997at2759"/>
<organism evidence="5 6">
    <name type="scientific">Erpetoichthys calabaricus</name>
    <name type="common">Rope fish</name>
    <name type="synonym">Calamoichthys calabaricus</name>
    <dbReference type="NCBI Taxonomy" id="27687"/>
    <lineage>
        <taxon>Eukaryota</taxon>
        <taxon>Metazoa</taxon>
        <taxon>Chordata</taxon>
        <taxon>Craniata</taxon>
        <taxon>Vertebrata</taxon>
        <taxon>Euteleostomi</taxon>
        <taxon>Actinopterygii</taxon>
        <taxon>Polypteriformes</taxon>
        <taxon>Polypteridae</taxon>
        <taxon>Erpetoichthys</taxon>
    </lineage>
</organism>
<feature type="chain" id="PRO_5034264952" evidence="3">
    <location>
        <begin position="20"/>
        <end position="140"/>
    </location>
</feature>
<dbReference type="Proteomes" id="UP000694620">
    <property type="component" value="Chromosome 8"/>
</dbReference>
<evidence type="ECO:0000256" key="1">
    <source>
        <dbReference type="ARBA" id="ARBA00022729"/>
    </source>
</evidence>
<dbReference type="InterPro" id="IPR016054">
    <property type="entry name" value="LY6_UPA_recep-like"/>
</dbReference>
<proteinExistence type="predicted"/>
<dbReference type="GO" id="GO:0030550">
    <property type="term" value="F:acetylcholine receptor inhibitor activity"/>
    <property type="evidence" value="ECO:0007669"/>
    <property type="project" value="TreeGrafter"/>
</dbReference>
<reference evidence="5" key="3">
    <citation type="submission" date="2025-09" db="UniProtKB">
        <authorList>
            <consortium name="Ensembl"/>
        </authorList>
    </citation>
    <scope>IDENTIFICATION</scope>
</reference>
<dbReference type="AlphaFoldDB" id="A0A8C4SDP9"/>
<evidence type="ECO:0000313" key="6">
    <source>
        <dbReference type="Proteomes" id="UP000694620"/>
    </source>
</evidence>
<keyword evidence="2" id="KW-1015">Disulfide bond</keyword>
<reference evidence="5" key="2">
    <citation type="submission" date="2025-08" db="UniProtKB">
        <authorList>
            <consortium name="Ensembl"/>
        </authorList>
    </citation>
    <scope>IDENTIFICATION</scope>
</reference>
<dbReference type="Gene3D" id="2.10.60.10">
    <property type="entry name" value="CD59"/>
    <property type="match status" value="1"/>
</dbReference>
<evidence type="ECO:0000313" key="5">
    <source>
        <dbReference type="Ensembl" id="ENSECRP00000013089.1"/>
    </source>
</evidence>
<dbReference type="GO" id="GO:0045202">
    <property type="term" value="C:synapse"/>
    <property type="evidence" value="ECO:0007669"/>
    <property type="project" value="GOC"/>
</dbReference>
<protein>
    <submittedName>
        <fullName evidence="5">LY6/PLAUR domain containing 1</fullName>
    </submittedName>
</protein>
<reference evidence="5" key="1">
    <citation type="submission" date="2021-06" db="EMBL/GenBank/DDBJ databases">
        <authorList>
            <consortium name="Wellcome Sanger Institute Data Sharing"/>
        </authorList>
    </citation>
    <scope>NUCLEOTIDE SEQUENCE [LARGE SCALE GENOMIC DNA]</scope>
</reference>
<dbReference type="InterPro" id="IPR045860">
    <property type="entry name" value="Snake_toxin-like_sf"/>
</dbReference>
<gene>
    <name evidence="5" type="primary">LYPD1</name>
</gene>
<sequence length="140" mass="14978">MRLLLYTTLCGFLLSTGAAVQIQCYQCEEFQKHECSSPEFIVNCTINVQTVCQKEVVHNSDGVIYRKSCASSAACLIASSGYQSFCSPGKIGSVCISCCNTALCNGPRPRKRGNLAGAAPLSHSYVGGFLIPLLLAFLLT</sequence>
<keyword evidence="1 3" id="KW-0732">Signal</keyword>
<evidence type="ECO:0000256" key="3">
    <source>
        <dbReference type="SAM" id="SignalP"/>
    </source>
</evidence>
<feature type="domain" description="UPAR/Ly6" evidence="4">
    <location>
        <begin position="22"/>
        <end position="106"/>
    </location>
</feature>
<dbReference type="SUPFAM" id="SSF57302">
    <property type="entry name" value="Snake toxin-like"/>
    <property type="match status" value="1"/>
</dbReference>
<feature type="signal peptide" evidence="3">
    <location>
        <begin position="1"/>
        <end position="19"/>
    </location>
</feature>
<name>A0A8C4SDP9_ERPCA</name>
<dbReference type="GeneTree" id="ENSGT00390000002215"/>
<dbReference type="PANTHER" id="PTHR10036">
    <property type="entry name" value="CD59 GLYCOPROTEIN"/>
    <property type="match status" value="1"/>
</dbReference>
<evidence type="ECO:0000256" key="2">
    <source>
        <dbReference type="ARBA" id="ARBA00023157"/>
    </source>
</evidence>
<dbReference type="Ensembl" id="ENSECRT00000013319.1">
    <property type="protein sequence ID" value="ENSECRP00000013089.1"/>
    <property type="gene ID" value="ENSECRG00000008751.1"/>
</dbReference>
<accession>A0A8C4SDP9</accession>
<dbReference type="GO" id="GO:0095500">
    <property type="term" value="P:acetylcholine receptor signaling pathway"/>
    <property type="evidence" value="ECO:0007669"/>
    <property type="project" value="TreeGrafter"/>
</dbReference>
<evidence type="ECO:0000259" key="4">
    <source>
        <dbReference type="Pfam" id="PF00021"/>
    </source>
</evidence>
<dbReference type="PANTHER" id="PTHR10036:SF7">
    <property type="entry name" value="LY6_PLAUR DOMAIN-CONTAINING PROTEIN 1"/>
    <property type="match status" value="1"/>
</dbReference>
<dbReference type="Pfam" id="PF00021">
    <property type="entry name" value="UPAR_LY6"/>
    <property type="match status" value="1"/>
</dbReference>
<dbReference type="CDD" id="cd23559">
    <property type="entry name" value="TFP_LU_ECD_LYPD1"/>
    <property type="match status" value="1"/>
</dbReference>
<keyword evidence="6" id="KW-1185">Reference proteome</keyword>